<dbReference type="EMBL" id="VUJX02000003">
    <property type="protein sequence ID" value="KAL0938853.1"/>
    <property type="molecule type" value="Genomic_DNA"/>
</dbReference>
<reference evidence="1 2" key="1">
    <citation type="journal article" date="2020" name="Phytopathology">
        <title>Genome Sequence Resources of Colletotrichum truncatum, C. plurivorum, C. musicola, and C. sojae: Four Species Pathogenic to Soybean (Glycine max).</title>
        <authorList>
            <person name="Rogerio F."/>
            <person name="Boufleur T.R."/>
            <person name="Ciampi-Guillardi M."/>
            <person name="Sukno S.A."/>
            <person name="Thon M.R."/>
            <person name="Massola Junior N.S."/>
            <person name="Baroncelli R."/>
        </authorList>
    </citation>
    <scope>NUCLEOTIDE SEQUENCE [LARGE SCALE GENOMIC DNA]</scope>
    <source>
        <strain evidence="1 2">CMES1059</strain>
    </source>
</reference>
<evidence type="ECO:0000313" key="1">
    <source>
        <dbReference type="EMBL" id="KAL0938853.1"/>
    </source>
</evidence>
<keyword evidence="2" id="KW-1185">Reference proteome</keyword>
<sequence>MRGANVWNGGLLASRVWAGRVSQMRSHLWPLKKALCSISGSGFVRWKKKVSTV</sequence>
<comment type="caution">
    <text evidence="1">The sequence shown here is derived from an EMBL/GenBank/DDBJ whole genome shotgun (WGS) entry which is preliminary data.</text>
</comment>
<dbReference type="Proteomes" id="UP000805649">
    <property type="component" value="Unassembled WGS sequence"/>
</dbReference>
<proteinExistence type="predicted"/>
<gene>
    <name evidence="1" type="ORF">CTRU02_205463</name>
</gene>
<evidence type="ECO:0000313" key="2">
    <source>
        <dbReference type="Proteomes" id="UP000805649"/>
    </source>
</evidence>
<protein>
    <submittedName>
        <fullName evidence="1">Uncharacterized protein</fullName>
    </submittedName>
</protein>
<accession>A0ACC3Z430</accession>
<name>A0ACC3Z430_COLTU</name>
<organism evidence="1 2">
    <name type="scientific">Colletotrichum truncatum</name>
    <name type="common">Anthracnose fungus</name>
    <name type="synonym">Colletotrichum capsici</name>
    <dbReference type="NCBI Taxonomy" id="5467"/>
    <lineage>
        <taxon>Eukaryota</taxon>
        <taxon>Fungi</taxon>
        <taxon>Dikarya</taxon>
        <taxon>Ascomycota</taxon>
        <taxon>Pezizomycotina</taxon>
        <taxon>Sordariomycetes</taxon>
        <taxon>Hypocreomycetidae</taxon>
        <taxon>Glomerellales</taxon>
        <taxon>Glomerellaceae</taxon>
        <taxon>Colletotrichum</taxon>
        <taxon>Colletotrichum truncatum species complex</taxon>
    </lineage>
</organism>